<evidence type="ECO:0000313" key="1">
    <source>
        <dbReference type="EMBL" id="KAL0480716.1"/>
    </source>
</evidence>
<gene>
    <name evidence="1" type="ORF">AKO1_007005</name>
</gene>
<proteinExistence type="predicted"/>
<reference evidence="1 2" key="1">
    <citation type="submission" date="2024-03" db="EMBL/GenBank/DDBJ databases">
        <title>The Acrasis kona genome and developmental transcriptomes reveal deep origins of eukaryotic multicellular pathways.</title>
        <authorList>
            <person name="Sheikh S."/>
            <person name="Fu C.-J."/>
            <person name="Brown M.W."/>
            <person name="Baldauf S.L."/>
        </authorList>
    </citation>
    <scope>NUCLEOTIDE SEQUENCE [LARGE SCALE GENOMIC DNA]</scope>
    <source>
        <strain evidence="1 2">ATCC MYA-3509</strain>
    </source>
</reference>
<accession>A0AAW2YTF2</accession>
<protein>
    <submittedName>
        <fullName evidence="1">Uncharacterized protein</fullName>
    </submittedName>
</protein>
<name>A0AAW2YTF2_9EUKA</name>
<evidence type="ECO:0000313" key="2">
    <source>
        <dbReference type="Proteomes" id="UP001431209"/>
    </source>
</evidence>
<comment type="caution">
    <text evidence="1">The sequence shown here is derived from an EMBL/GenBank/DDBJ whole genome shotgun (WGS) entry which is preliminary data.</text>
</comment>
<sequence length="106" mass="12028">MTQTALQKVQESNNFEVTDIHQNVRGNDVVTFENKETGDKRVFTNVHHGDVSLSEPEHEPHTLKEVEQDPKYDLIDAHTNKVGKEALLFENTETGKTIAFNNVNPQ</sequence>
<keyword evidence="2" id="KW-1185">Reference proteome</keyword>
<dbReference type="Proteomes" id="UP001431209">
    <property type="component" value="Unassembled WGS sequence"/>
</dbReference>
<organism evidence="1 2">
    <name type="scientific">Acrasis kona</name>
    <dbReference type="NCBI Taxonomy" id="1008807"/>
    <lineage>
        <taxon>Eukaryota</taxon>
        <taxon>Discoba</taxon>
        <taxon>Heterolobosea</taxon>
        <taxon>Tetramitia</taxon>
        <taxon>Eutetramitia</taxon>
        <taxon>Acrasidae</taxon>
        <taxon>Acrasis</taxon>
    </lineage>
</organism>
<dbReference type="AlphaFoldDB" id="A0AAW2YTF2"/>
<dbReference type="EMBL" id="JAOPGA020000683">
    <property type="protein sequence ID" value="KAL0480716.1"/>
    <property type="molecule type" value="Genomic_DNA"/>
</dbReference>